<keyword evidence="3" id="KW-0670">Pyruvate</keyword>
<sequence length="849" mass="93784">MILRLEPALAADIAEIGGKALGLVRLLRAGLTVPEAWVIPAEVSLNDDLQQRCAHELERWWTQVHAEYPDARWAVRSSAVAEDLDGASFAGVYETVLGVDGLAELEAAVAQCWRAHGAARAAVYREGRDIDGAGGIAIVLQRMLEPRCSGVMLTANPHRPFAHDIVIDASWGLGESIVSGKVDPDHVVLDRVTGSVREQRVAHKKIETVYDGALLDRPVPPERAEVACLDDTDLAALHATARQVGSTIGPARDIEWAICDGSVYVLQDRPITSLPSADPDNVWSRRWGDEYKSEYSLPMSSAVMGAWMDIPMFVELPRLQRRGDLAVREPFKFFNGYMYMDGTYAASMARALPKGRRDTIFGAWFTPLWMSRIEQEPWNPRLTWEMARSLRRDPNRGGQRANLEAMRAHCRRIEDRIAPKLGQDYAALGDEEWRRQFDELETFGLEHFRIIRWGMGLHNTLLHQVLADLLRQWCDDDGELYRSVIGGLPGTRTAEINSEICDLARAVRADEPFAARFRECENWDRLRAAEPDATVWTELDAFLARHGHRAASRDIAAARWSEEPDVVLGLVRAQVRGGARSAGTGETMAAATRVKATDAALGRAARGPLGRIRRAVLQIVIKRTQEFTVYRENQRYHLDYLIAHARALVAEKARRLVDAGILEALDDVYYLTAPEFWSCVSPWPDLRTPVNRDEICKRRQNHLTFRNRMPATYLFDDIETEGEIADGDRAAGTDDGDITGIGASRGQARGHTRCVDDISGLEAVQPGDILVAKNIDPAWTSVFPLLGGLITETGGVLSHGAILAREYGIPTVTGVADAVSLLGDGTLVDVDGGAGAVRIAHAEVLDALH</sequence>
<dbReference type="Pfam" id="PF01326">
    <property type="entry name" value="PPDK_N"/>
    <property type="match status" value="1"/>
</dbReference>
<evidence type="ECO:0000313" key="3">
    <source>
        <dbReference type="EMBL" id="NKY01337.1"/>
    </source>
</evidence>
<dbReference type="InterPro" id="IPR002192">
    <property type="entry name" value="PPDK_AMP/ATP-bd"/>
</dbReference>
<comment type="caution">
    <text evidence="3">The sequence shown here is derived from an EMBL/GenBank/DDBJ whole genome shotgun (WGS) entry which is preliminary data.</text>
</comment>
<dbReference type="SUPFAM" id="SSF52009">
    <property type="entry name" value="Phosphohistidine domain"/>
    <property type="match status" value="1"/>
</dbReference>
<dbReference type="Proteomes" id="UP000563898">
    <property type="component" value="Unassembled WGS sequence"/>
</dbReference>
<dbReference type="GO" id="GO:0005524">
    <property type="term" value="F:ATP binding"/>
    <property type="evidence" value="ECO:0007669"/>
    <property type="project" value="InterPro"/>
</dbReference>
<proteinExistence type="predicted"/>
<dbReference type="InterPro" id="IPR008279">
    <property type="entry name" value="PEP-util_enz_mobile_dom"/>
</dbReference>
<gene>
    <name evidence="3" type="ORF">HGA05_07105</name>
</gene>
<evidence type="ECO:0000313" key="4">
    <source>
        <dbReference type="Proteomes" id="UP000563898"/>
    </source>
</evidence>
<dbReference type="RefSeq" id="WP_006372293.1">
    <property type="nucleotide sequence ID" value="NZ_JAAXPC010000003.1"/>
</dbReference>
<reference evidence="3 4" key="1">
    <citation type="submission" date="2020-04" db="EMBL/GenBank/DDBJ databases">
        <title>MicrobeNet Type strains.</title>
        <authorList>
            <person name="Nicholson A.C."/>
        </authorList>
    </citation>
    <scope>NUCLEOTIDE SEQUENCE [LARGE SCALE GENOMIC DNA]</scope>
    <source>
        <strain evidence="3 4">ATCC BAA-14</strain>
    </source>
</reference>
<feature type="domain" description="Pyruvate phosphate dikinase AMP/ATP-binding" evidence="2">
    <location>
        <begin position="44"/>
        <end position="279"/>
    </location>
</feature>
<feature type="domain" description="PEP-utilising enzyme mobile" evidence="1">
    <location>
        <begin position="765"/>
        <end position="835"/>
    </location>
</feature>
<organism evidence="3 4">
    <name type="scientific">Gordonia polyisoprenivorans</name>
    <dbReference type="NCBI Taxonomy" id="84595"/>
    <lineage>
        <taxon>Bacteria</taxon>
        <taxon>Bacillati</taxon>
        <taxon>Actinomycetota</taxon>
        <taxon>Actinomycetes</taxon>
        <taxon>Mycobacteriales</taxon>
        <taxon>Gordoniaceae</taxon>
        <taxon>Gordonia</taxon>
    </lineage>
</organism>
<dbReference type="Gene3D" id="3.50.30.10">
    <property type="entry name" value="Phosphohistidine domain"/>
    <property type="match status" value="1"/>
</dbReference>
<protein>
    <submittedName>
        <fullName evidence="3">Phosphoenolpyruvate synthase</fullName>
    </submittedName>
</protein>
<dbReference type="InterPro" id="IPR013815">
    <property type="entry name" value="ATP_grasp_subdomain_1"/>
</dbReference>
<dbReference type="AlphaFoldDB" id="A0A846WJS3"/>
<evidence type="ECO:0000259" key="1">
    <source>
        <dbReference type="Pfam" id="PF00391"/>
    </source>
</evidence>
<dbReference type="PANTHER" id="PTHR43615">
    <property type="entry name" value="PHOSPHOENOLPYRUVATE SYNTHASE-RELATED"/>
    <property type="match status" value="1"/>
</dbReference>
<dbReference type="Gene3D" id="3.30.470.20">
    <property type="entry name" value="ATP-grasp fold, B domain"/>
    <property type="match status" value="1"/>
</dbReference>
<dbReference type="SUPFAM" id="SSF56059">
    <property type="entry name" value="Glutathione synthetase ATP-binding domain-like"/>
    <property type="match status" value="1"/>
</dbReference>
<dbReference type="GO" id="GO:0016301">
    <property type="term" value="F:kinase activity"/>
    <property type="evidence" value="ECO:0007669"/>
    <property type="project" value="InterPro"/>
</dbReference>
<dbReference type="InterPro" id="IPR051549">
    <property type="entry name" value="PEP_Utilizing_Enz"/>
</dbReference>
<dbReference type="PANTHER" id="PTHR43615:SF1">
    <property type="entry name" value="PPDK_N DOMAIN-CONTAINING PROTEIN"/>
    <property type="match status" value="1"/>
</dbReference>
<accession>A0A846WJS3</accession>
<dbReference type="Gene3D" id="3.30.1490.20">
    <property type="entry name" value="ATP-grasp fold, A domain"/>
    <property type="match status" value="1"/>
</dbReference>
<name>A0A846WJS3_9ACTN</name>
<dbReference type="EMBL" id="JAAXPC010000003">
    <property type="protein sequence ID" value="NKY01337.1"/>
    <property type="molecule type" value="Genomic_DNA"/>
</dbReference>
<evidence type="ECO:0000259" key="2">
    <source>
        <dbReference type="Pfam" id="PF01326"/>
    </source>
</evidence>
<dbReference type="InterPro" id="IPR036637">
    <property type="entry name" value="Phosphohistidine_dom_sf"/>
</dbReference>
<dbReference type="Pfam" id="PF00391">
    <property type="entry name" value="PEP-utilizers"/>
    <property type="match status" value="1"/>
</dbReference>